<accession>A0A553II85</accession>
<name>A0A553II85_ACHLA</name>
<dbReference type="GO" id="GO:0005829">
    <property type="term" value="C:cytosol"/>
    <property type="evidence" value="ECO:0007669"/>
    <property type="project" value="TreeGrafter"/>
</dbReference>
<organism evidence="1 2">
    <name type="scientific">Acholeplasma laidlawii</name>
    <dbReference type="NCBI Taxonomy" id="2148"/>
    <lineage>
        <taxon>Bacteria</taxon>
        <taxon>Bacillati</taxon>
        <taxon>Mycoplasmatota</taxon>
        <taxon>Mollicutes</taxon>
        <taxon>Acholeplasmatales</taxon>
        <taxon>Acholeplasmataceae</taxon>
        <taxon>Acholeplasma</taxon>
    </lineage>
</organism>
<evidence type="ECO:0000313" key="2">
    <source>
        <dbReference type="Proteomes" id="UP000315938"/>
    </source>
</evidence>
<dbReference type="RefSeq" id="WP_012242586.1">
    <property type="nucleotide sequence ID" value="NZ_JACAOE010000001.1"/>
</dbReference>
<dbReference type="PANTHER" id="PTHR10000:SF8">
    <property type="entry name" value="HAD SUPERFAMILY HYDROLASE-LIKE, TYPE 3"/>
    <property type="match status" value="1"/>
</dbReference>
<dbReference type="Pfam" id="PF08282">
    <property type="entry name" value="Hydrolase_3"/>
    <property type="match status" value="1"/>
</dbReference>
<dbReference type="EMBL" id="VKID01000001">
    <property type="protein sequence ID" value="TRX99912.1"/>
    <property type="molecule type" value="Genomic_DNA"/>
</dbReference>
<gene>
    <name evidence="1" type="ORF">FNV44_02410</name>
</gene>
<dbReference type="NCBIfam" id="TIGR01484">
    <property type="entry name" value="HAD-SF-IIB"/>
    <property type="match status" value="1"/>
</dbReference>
<dbReference type="Proteomes" id="UP000315938">
    <property type="component" value="Unassembled WGS sequence"/>
</dbReference>
<reference evidence="1 2" key="1">
    <citation type="submission" date="2019-07" db="EMBL/GenBank/DDBJ databases">
        <title>Genome sequence of Acholeplasma laidlawii strain with increased resistance to erythromycin.</title>
        <authorList>
            <person name="Medvedeva E.S."/>
            <person name="Baranova N.B."/>
            <person name="Siniagina M.N."/>
            <person name="Mouzykantov A."/>
            <person name="Chernova O.A."/>
            <person name="Chernov V.M."/>
        </authorList>
    </citation>
    <scope>NUCLEOTIDE SEQUENCE [LARGE SCALE GENOMIC DNA]</scope>
    <source>
        <strain evidence="1 2">PG8REry</strain>
    </source>
</reference>
<sequence length="237" mass="27553">MKKMFVFDYDGTYYRNNEELQNNIKLMNSARKKGHLLVIATGRSYVSFMKEVEKFNIDYDYLILSSGALIIDKNEHIIGSYMMDLNLVKGVNKLLEPYHASLQSQMYIDEFMNSEILSQLNQVIKMTYTFNKGDICYEIQQSVNTYTHEEFKTYVVAGTSYDYVEIISSKTNKAVAILDLLKHIQEDYTIVAAGDSENDVEMLIEFDGYLMNNHDPRLDTYRLRIVDSIESIVKKEI</sequence>
<proteinExistence type="predicted"/>
<dbReference type="SUPFAM" id="SSF56784">
    <property type="entry name" value="HAD-like"/>
    <property type="match status" value="1"/>
</dbReference>
<dbReference type="GO" id="GO:0016791">
    <property type="term" value="F:phosphatase activity"/>
    <property type="evidence" value="ECO:0007669"/>
    <property type="project" value="TreeGrafter"/>
</dbReference>
<comment type="caution">
    <text evidence="1">The sequence shown here is derived from an EMBL/GenBank/DDBJ whole genome shotgun (WGS) entry which is preliminary data.</text>
</comment>
<dbReference type="Gene3D" id="3.40.50.1000">
    <property type="entry name" value="HAD superfamily/HAD-like"/>
    <property type="match status" value="1"/>
</dbReference>
<keyword evidence="1" id="KW-0378">Hydrolase</keyword>
<dbReference type="InterPro" id="IPR006379">
    <property type="entry name" value="HAD-SF_hydro_IIB"/>
</dbReference>
<dbReference type="InterPro" id="IPR023214">
    <property type="entry name" value="HAD_sf"/>
</dbReference>
<protein>
    <submittedName>
        <fullName evidence="1">HAD-IIB family hydrolase</fullName>
    </submittedName>
</protein>
<evidence type="ECO:0000313" key="1">
    <source>
        <dbReference type="EMBL" id="TRX99912.1"/>
    </source>
</evidence>
<dbReference type="PANTHER" id="PTHR10000">
    <property type="entry name" value="PHOSPHOSERINE PHOSPHATASE"/>
    <property type="match status" value="1"/>
</dbReference>
<dbReference type="GO" id="GO:0000287">
    <property type="term" value="F:magnesium ion binding"/>
    <property type="evidence" value="ECO:0007669"/>
    <property type="project" value="TreeGrafter"/>
</dbReference>
<dbReference type="GeneID" id="41338809"/>
<dbReference type="OMA" id="NTYTHEE"/>
<dbReference type="Gene3D" id="3.30.1240.10">
    <property type="match status" value="1"/>
</dbReference>
<dbReference type="InterPro" id="IPR036412">
    <property type="entry name" value="HAD-like_sf"/>
</dbReference>
<dbReference type="AlphaFoldDB" id="A0A553II85"/>